<proteinExistence type="predicted"/>
<sequence length="508" mass="55611">MTEVLQSPSHFPSPSSSSTACTPSTPNDGSHPHALNNSPRVVDRVQSHLGSEQEEEQGGGGDRKRKERDREGDQLSLLTLFVAAFRKSLIGCSTGRGKLSSMEIGWPSNVRHVAHVTFDRFNGFLGLPVEFEPEVPRRAPSASANVFGVSTESMQLSFDSRGNSVPTILLLMQRRLYAQGGLQAEGIFRINAENGQEEHVRDQLNRGVVPDGIDVHCLAGLIKAWFRELPTGVLDSISPEQVMQSQSEEECAQLVRLLPPTEAALLDWAINLMADVAQLEHLNKMNARNIAMVFAPNMTQMVDPLTALMYAVQVMNFLKTLIEKTIREREDSVVETCPMSRVEPSSDEDGHQSSSQPYVQEDKKDADKGNEEDKVFVVDEPALESPHNSSPDETTTGSGSQSFLSSIENIILGGNQPLVDNCPCEVTSQVSSLTNGAQDGGFTGVSGEAQTNTSKSKTGQSSTSNMKKGCKKTNEQLVVHTVRAAEKTRKTRIMGRMNSRKEMVEAWR</sequence>
<feature type="domain" description="CRIB" evidence="3">
    <location>
        <begin position="104"/>
        <end position="117"/>
    </location>
</feature>
<keyword evidence="6" id="KW-1185">Reference proteome</keyword>
<dbReference type="InterPro" id="IPR044785">
    <property type="entry name" value="RopGAP1-5"/>
</dbReference>
<dbReference type="InterPro" id="IPR000095">
    <property type="entry name" value="CRIB_dom"/>
</dbReference>
<gene>
    <name evidence="5" type="ORF">FNV43_RR15556</name>
</gene>
<dbReference type="PANTHER" id="PTHR23177:SF64">
    <property type="entry name" value="RHO GTPASE-ACTIVATING PROTEIN 1"/>
    <property type="match status" value="1"/>
</dbReference>
<dbReference type="PANTHER" id="PTHR23177">
    <property type="entry name" value="MKIAA1688 PROTEIN"/>
    <property type="match status" value="1"/>
</dbReference>
<dbReference type="FunFam" id="1.10.555.10:FF:000046">
    <property type="entry name" value="Rho GTPase-activating protein 5"/>
    <property type="match status" value="1"/>
</dbReference>
<dbReference type="SMART" id="SM00285">
    <property type="entry name" value="PBD"/>
    <property type="match status" value="1"/>
</dbReference>
<dbReference type="Pfam" id="PF00786">
    <property type="entry name" value="PBD"/>
    <property type="match status" value="1"/>
</dbReference>
<reference evidence="5" key="1">
    <citation type="submission" date="2020-03" db="EMBL/GenBank/DDBJ databases">
        <title>A high-quality chromosome-level genome assembly of a woody plant with both climbing and erect habits, Rhamnella rubrinervis.</title>
        <authorList>
            <person name="Lu Z."/>
            <person name="Yang Y."/>
            <person name="Zhu X."/>
            <person name="Sun Y."/>
        </authorList>
    </citation>
    <scope>NUCLEOTIDE SEQUENCE</scope>
    <source>
        <strain evidence="5">BYM</strain>
        <tissue evidence="5">Leaf</tissue>
    </source>
</reference>
<feature type="region of interest" description="Disordered" evidence="2">
    <location>
        <begin position="329"/>
        <end position="401"/>
    </location>
</feature>
<evidence type="ECO:0000259" key="4">
    <source>
        <dbReference type="PROSITE" id="PS50238"/>
    </source>
</evidence>
<evidence type="ECO:0000256" key="1">
    <source>
        <dbReference type="ARBA" id="ARBA00022468"/>
    </source>
</evidence>
<dbReference type="Proteomes" id="UP000796880">
    <property type="component" value="Unassembled WGS sequence"/>
</dbReference>
<comment type="caution">
    <text evidence="5">The sequence shown here is derived from an EMBL/GenBank/DDBJ whole genome shotgun (WGS) entry which is preliminary data.</text>
</comment>
<dbReference type="InterPro" id="IPR000198">
    <property type="entry name" value="RhoGAP_dom"/>
</dbReference>
<accession>A0A8K0GX90</accession>
<dbReference type="Gene3D" id="1.10.555.10">
    <property type="entry name" value="Rho GTPase activation protein"/>
    <property type="match status" value="1"/>
</dbReference>
<dbReference type="OrthoDB" id="185175at2759"/>
<dbReference type="AlphaFoldDB" id="A0A8K0GX90"/>
<feature type="region of interest" description="Disordered" evidence="2">
    <location>
        <begin position="1"/>
        <end position="71"/>
    </location>
</feature>
<evidence type="ECO:0008006" key="7">
    <source>
        <dbReference type="Google" id="ProtNLM"/>
    </source>
</evidence>
<feature type="compositionally biased region" description="Basic and acidic residues" evidence="2">
    <location>
        <begin position="360"/>
        <end position="377"/>
    </location>
</feature>
<feature type="compositionally biased region" description="Basic and acidic residues" evidence="2">
    <location>
        <begin position="61"/>
        <end position="71"/>
    </location>
</feature>
<dbReference type="InterPro" id="IPR036936">
    <property type="entry name" value="CRIB_dom_sf"/>
</dbReference>
<dbReference type="Gene3D" id="3.90.810.10">
    <property type="entry name" value="CRIB domain"/>
    <property type="match status" value="1"/>
</dbReference>
<organism evidence="5 6">
    <name type="scientific">Rhamnella rubrinervis</name>
    <dbReference type="NCBI Taxonomy" id="2594499"/>
    <lineage>
        <taxon>Eukaryota</taxon>
        <taxon>Viridiplantae</taxon>
        <taxon>Streptophyta</taxon>
        <taxon>Embryophyta</taxon>
        <taxon>Tracheophyta</taxon>
        <taxon>Spermatophyta</taxon>
        <taxon>Magnoliopsida</taxon>
        <taxon>eudicotyledons</taxon>
        <taxon>Gunneridae</taxon>
        <taxon>Pentapetalae</taxon>
        <taxon>rosids</taxon>
        <taxon>fabids</taxon>
        <taxon>Rosales</taxon>
        <taxon>Rhamnaceae</taxon>
        <taxon>rhamnoid group</taxon>
        <taxon>Rhamneae</taxon>
        <taxon>Rhamnella</taxon>
    </lineage>
</organism>
<keyword evidence="1" id="KW-0343">GTPase activation</keyword>
<protein>
    <recommendedName>
        <fullName evidence="7">Rho GTPase-activating protein 5-like</fullName>
    </recommendedName>
</protein>
<dbReference type="Pfam" id="PF00620">
    <property type="entry name" value="RhoGAP"/>
    <property type="match status" value="1"/>
</dbReference>
<dbReference type="GO" id="GO:0005096">
    <property type="term" value="F:GTPase activator activity"/>
    <property type="evidence" value="ECO:0007669"/>
    <property type="project" value="UniProtKB-KW"/>
</dbReference>
<evidence type="ECO:0000259" key="3">
    <source>
        <dbReference type="PROSITE" id="PS50108"/>
    </source>
</evidence>
<feature type="domain" description="Rho-GAP" evidence="4">
    <location>
        <begin position="149"/>
        <end position="333"/>
    </location>
</feature>
<dbReference type="CDD" id="cd00132">
    <property type="entry name" value="CRIB"/>
    <property type="match status" value="1"/>
</dbReference>
<evidence type="ECO:0000313" key="5">
    <source>
        <dbReference type="EMBL" id="KAF3441641.1"/>
    </source>
</evidence>
<feature type="compositionally biased region" description="Low complexity" evidence="2">
    <location>
        <begin position="450"/>
        <end position="465"/>
    </location>
</feature>
<dbReference type="GO" id="GO:0007165">
    <property type="term" value="P:signal transduction"/>
    <property type="evidence" value="ECO:0007669"/>
    <property type="project" value="InterPro"/>
</dbReference>
<feature type="compositionally biased region" description="Polar residues" evidence="2">
    <location>
        <begin position="386"/>
        <end position="401"/>
    </location>
</feature>
<dbReference type="InterPro" id="IPR008936">
    <property type="entry name" value="Rho_GTPase_activation_prot"/>
</dbReference>
<feature type="compositionally biased region" description="Low complexity" evidence="2">
    <location>
        <begin position="7"/>
        <end position="26"/>
    </location>
</feature>
<evidence type="ECO:0000256" key="2">
    <source>
        <dbReference type="SAM" id="MobiDB-lite"/>
    </source>
</evidence>
<dbReference type="PROSITE" id="PS50108">
    <property type="entry name" value="CRIB"/>
    <property type="match status" value="1"/>
</dbReference>
<dbReference type="CDD" id="cd00159">
    <property type="entry name" value="RhoGAP"/>
    <property type="match status" value="1"/>
</dbReference>
<dbReference type="SUPFAM" id="SSF48350">
    <property type="entry name" value="GTPase activation domain, GAP"/>
    <property type="match status" value="1"/>
</dbReference>
<evidence type="ECO:0000313" key="6">
    <source>
        <dbReference type="Proteomes" id="UP000796880"/>
    </source>
</evidence>
<dbReference type="EMBL" id="VOIH02000007">
    <property type="protein sequence ID" value="KAF3441641.1"/>
    <property type="molecule type" value="Genomic_DNA"/>
</dbReference>
<name>A0A8K0GX90_9ROSA</name>
<dbReference type="SMART" id="SM00324">
    <property type="entry name" value="RhoGAP"/>
    <property type="match status" value="1"/>
</dbReference>
<dbReference type="PROSITE" id="PS50238">
    <property type="entry name" value="RHOGAP"/>
    <property type="match status" value="1"/>
</dbReference>
<feature type="region of interest" description="Disordered" evidence="2">
    <location>
        <begin position="436"/>
        <end position="469"/>
    </location>
</feature>